<comment type="subcellular location">
    <subcellularLocation>
        <location evidence="1">Cell surface</location>
    </subcellularLocation>
</comment>
<dbReference type="GO" id="GO:0030420">
    <property type="term" value="P:establishment of competence for transformation"/>
    <property type="evidence" value="ECO:0007669"/>
    <property type="project" value="UniProtKB-KW"/>
</dbReference>
<dbReference type="RefSeq" id="WP_058381013.1">
    <property type="nucleotide sequence ID" value="NZ_CP013659.2"/>
</dbReference>
<dbReference type="PROSITE" id="PS00409">
    <property type="entry name" value="PROKAR_NTER_METHYL"/>
    <property type="match status" value="1"/>
</dbReference>
<dbReference type="OrthoDB" id="2427375at2"/>
<proteinExistence type="predicted"/>
<feature type="transmembrane region" description="Helical" evidence="3">
    <location>
        <begin position="12"/>
        <end position="32"/>
    </location>
</feature>
<dbReference type="GO" id="GO:0009986">
    <property type="term" value="C:cell surface"/>
    <property type="evidence" value="ECO:0007669"/>
    <property type="project" value="UniProtKB-SubCell"/>
</dbReference>
<reference evidence="4" key="1">
    <citation type="submission" date="2016-01" db="EMBL/GenBank/DDBJ databases">
        <title>Complete genome of Planococcus rifietoensis type strain M8.</title>
        <authorList>
            <person name="See-Too W.S."/>
        </authorList>
    </citation>
    <scope>NUCLEOTIDE SEQUENCE [LARGE SCALE GENOMIC DNA]</scope>
    <source>
        <strain evidence="4">M8</strain>
    </source>
</reference>
<name>A0A0U2J6N2_9BACL</name>
<evidence type="ECO:0000256" key="1">
    <source>
        <dbReference type="ARBA" id="ARBA00004241"/>
    </source>
</evidence>
<dbReference type="STRING" id="200991.AUC31_03100"/>
<dbReference type="Proteomes" id="UP000067683">
    <property type="component" value="Chromosome"/>
</dbReference>
<gene>
    <name evidence="4" type="ORF">AUC31_03100</name>
</gene>
<accession>A0A0U2J6N2</accession>
<dbReference type="Pfam" id="PF07963">
    <property type="entry name" value="N_methyl"/>
    <property type="match status" value="1"/>
</dbReference>
<keyword evidence="3" id="KW-0472">Membrane</keyword>
<dbReference type="EMBL" id="CP013659">
    <property type="protein sequence ID" value="ALS74306.1"/>
    <property type="molecule type" value="Genomic_DNA"/>
</dbReference>
<evidence type="ECO:0008006" key="6">
    <source>
        <dbReference type="Google" id="ProtNLM"/>
    </source>
</evidence>
<keyword evidence="5" id="KW-1185">Reference proteome</keyword>
<evidence type="ECO:0000313" key="4">
    <source>
        <dbReference type="EMBL" id="ALS74306.1"/>
    </source>
</evidence>
<dbReference type="KEGG" id="prt:AUC31_03100"/>
<keyword evidence="3" id="KW-0812">Transmembrane</keyword>
<keyword evidence="2" id="KW-0178">Competence</keyword>
<keyword evidence="3" id="KW-1133">Transmembrane helix</keyword>
<dbReference type="AlphaFoldDB" id="A0A0U2J6N2"/>
<evidence type="ECO:0000256" key="2">
    <source>
        <dbReference type="ARBA" id="ARBA00023287"/>
    </source>
</evidence>
<organism evidence="4 5">
    <name type="scientific">Planococcus rifietoensis</name>
    <dbReference type="NCBI Taxonomy" id="200991"/>
    <lineage>
        <taxon>Bacteria</taxon>
        <taxon>Bacillati</taxon>
        <taxon>Bacillota</taxon>
        <taxon>Bacilli</taxon>
        <taxon>Bacillales</taxon>
        <taxon>Caryophanaceae</taxon>
        <taxon>Planococcus</taxon>
    </lineage>
</organism>
<sequence length="152" mass="16547">MKGLDEKGISLVEVLAALLLVSIIATAAWTALSIGMKHTTAETSKTEIQQDANIIITKLSAAHRQNEAYSLKFEGGQLMLKIPDATGAGVFERVLDKEYDYTGTIIAGNADLTAETLIEPKKNHANIQLNLTKNGRNLSIQTTLTRIRTDRP</sequence>
<protein>
    <recommendedName>
        <fullName evidence="6">Prepilin-type N-terminal cleavage/methylation domain-containing protein</fullName>
    </recommendedName>
</protein>
<evidence type="ECO:0000313" key="5">
    <source>
        <dbReference type="Proteomes" id="UP000067683"/>
    </source>
</evidence>
<dbReference type="InterPro" id="IPR012902">
    <property type="entry name" value="N_methyl_site"/>
</dbReference>
<evidence type="ECO:0000256" key="3">
    <source>
        <dbReference type="SAM" id="Phobius"/>
    </source>
</evidence>